<accession>A0A3A8A8P5</accession>
<dbReference type="OrthoDB" id="978859at2"/>
<gene>
    <name evidence="1" type="ORF">DEM25_011860</name>
</gene>
<name>A0A3A8A8P5_9HYPH</name>
<proteinExistence type="predicted"/>
<evidence type="ECO:0000313" key="2">
    <source>
        <dbReference type="Proteomes" id="UP000246132"/>
    </source>
</evidence>
<protein>
    <recommendedName>
        <fullName evidence="3">HEAT repeat domain-containing protein</fullName>
    </recommendedName>
</protein>
<dbReference type="RefSeq" id="WP_109765959.1">
    <property type="nucleotide sequence ID" value="NZ_QFWV02000007.1"/>
</dbReference>
<dbReference type="Proteomes" id="UP000246132">
    <property type="component" value="Unassembled WGS sequence"/>
</dbReference>
<dbReference type="AlphaFoldDB" id="A0A3A8A8P5"/>
<comment type="caution">
    <text evidence="1">The sequence shown here is derived from an EMBL/GenBank/DDBJ whole genome shotgun (WGS) entry which is preliminary data.</text>
</comment>
<reference evidence="1 2" key="1">
    <citation type="journal article" date="2018" name="Int. J. Syst. Bacteriol.">
        <title>Oceaniradius stylonemae gen. nov., sp. nov., isolated from a red alga, Stylonema cornu-cervi.</title>
        <authorList>
            <person name="Jeong S."/>
        </authorList>
    </citation>
    <scope>NUCLEOTIDE SEQUENCE [LARGE SCALE GENOMIC DNA]</scope>
    <source>
        <strain evidence="1 2">StC1</strain>
    </source>
</reference>
<evidence type="ECO:0000313" key="1">
    <source>
        <dbReference type="EMBL" id="RKF06316.1"/>
    </source>
</evidence>
<organism evidence="1 2">
    <name type="scientific">Oceaniradius stylonematis</name>
    <dbReference type="NCBI Taxonomy" id="2184161"/>
    <lineage>
        <taxon>Bacteria</taxon>
        <taxon>Pseudomonadati</taxon>
        <taxon>Pseudomonadota</taxon>
        <taxon>Alphaproteobacteria</taxon>
        <taxon>Hyphomicrobiales</taxon>
        <taxon>Ahrensiaceae</taxon>
        <taxon>Oceaniradius</taxon>
    </lineage>
</organism>
<evidence type="ECO:0008006" key="3">
    <source>
        <dbReference type="Google" id="ProtNLM"/>
    </source>
</evidence>
<dbReference type="EMBL" id="QFWV02000007">
    <property type="protein sequence ID" value="RKF06316.1"/>
    <property type="molecule type" value="Genomic_DNA"/>
</dbReference>
<sequence length="177" mass="20677">MEPFRHMLTGGHPNSLGRTLDVVEIVLDEPARMEELYQCYFSDDEIVRLRTSNACRRVFKERPDWFETYADRFIGEIAQIDQPSAKWTLAQLFLEHQRRLTPEQRAEATEILIRTLHEEDDWIALNMAMKTLERWVKQDAAIIPRIEIRARALGDDRRKSVANGARKLLNAMDVSPL</sequence>
<keyword evidence="2" id="KW-1185">Reference proteome</keyword>